<proteinExistence type="predicted"/>
<keyword evidence="3" id="KW-1185">Reference proteome</keyword>
<organism evidence="2 3">
    <name type="scientific">Micromonospora echinofusca</name>
    <dbReference type="NCBI Taxonomy" id="47858"/>
    <lineage>
        <taxon>Bacteria</taxon>
        <taxon>Bacillati</taxon>
        <taxon>Actinomycetota</taxon>
        <taxon>Actinomycetes</taxon>
        <taxon>Micromonosporales</taxon>
        <taxon>Micromonosporaceae</taxon>
        <taxon>Micromonospora</taxon>
    </lineage>
</organism>
<protein>
    <submittedName>
        <fullName evidence="2">HD domain-containing protein</fullName>
    </submittedName>
</protein>
<dbReference type="InterPro" id="IPR006674">
    <property type="entry name" value="HD_domain"/>
</dbReference>
<dbReference type="Pfam" id="PF01966">
    <property type="entry name" value="HD"/>
    <property type="match status" value="1"/>
</dbReference>
<gene>
    <name evidence="2" type="ORF">GA0070610_0188</name>
</gene>
<evidence type="ECO:0000313" key="3">
    <source>
        <dbReference type="Proteomes" id="UP000198251"/>
    </source>
</evidence>
<reference evidence="2 3" key="1">
    <citation type="submission" date="2016-06" db="EMBL/GenBank/DDBJ databases">
        <authorList>
            <person name="Kjaerup R.B."/>
            <person name="Dalgaard T.S."/>
            <person name="Juul-Madsen H.R."/>
        </authorList>
    </citation>
    <scope>NUCLEOTIDE SEQUENCE [LARGE SCALE GENOMIC DNA]</scope>
    <source>
        <strain evidence="2 3">DSM 43913</strain>
    </source>
</reference>
<feature type="domain" description="HD" evidence="1">
    <location>
        <begin position="35"/>
        <end position="119"/>
    </location>
</feature>
<dbReference type="SUPFAM" id="SSF109604">
    <property type="entry name" value="HD-domain/PDEase-like"/>
    <property type="match status" value="1"/>
</dbReference>
<evidence type="ECO:0000259" key="1">
    <source>
        <dbReference type="Pfam" id="PF01966"/>
    </source>
</evidence>
<dbReference type="Proteomes" id="UP000198251">
    <property type="component" value="Chromosome I"/>
</dbReference>
<evidence type="ECO:0000313" key="2">
    <source>
        <dbReference type="EMBL" id="SCG13995.1"/>
    </source>
</evidence>
<accession>A0A1C5G2B5</accession>
<sequence length="200" mass="22297">MAWAECAPYPDGMAAFVDTAREVARHLLEKPLPRRWSHVQAVAAKADRISGAVPAEDRDVLVASAWLHDVGYSPDLVDTGFHSLDGGRWLRREQFNERIAALVAHHSCAWLEAEERGLDEALAAEFSREETPVTDALCFSDMTTGPDGQDFEVLDRLAEIRSRYGPEHLVTRFICRAEPEMVAAVQRTQRRLSGSVAQPM</sequence>
<name>A0A1C5G2B5_MICEH</name>
<dbReference type="EMBL" id="LT607733">
    <property type="protein sequence ID" value="SCG13995.1"/>
    <property type="molecule type" value="Genomic_DNA"/>
</dbReference>
<dbReference type="Gene3D" id="1.10.3210.10">
    <property type="entry name" value="Hypothetical protein af1432"/>
    <property type="match status" value="1"/>
</dbReference>
<dbReference type="AlphaFoldDB" id="A0A1C5G2B5"/>